<feature type="domain" description="Transposase DDE" evidence="1">
    <location>
        <begin position="40"/>
        <end position="121"/>
    </location>
</feature>
<dbReference type="AlphaFoldDB" id="A0A8J7Z4R9"/>
<comment type="caution">
    <text evidence="2">The sequence shown here is derived from an EMBL/GenBank/DDBJ whole genome shotgun (WGS) entry which is preliminary data.</text>
</comment>
<reference evidence="2" key="1">
    <citation type="submission" date="2019-12" db="EMBL/GenBank/DDBJ databases">
        <title>High-Quality draft genome sequences of three cyanobacteria isolated from the limestone walls of the Old Cathedral of Coimbra.</title>
        <authorList>
            <person name="Tiago I."/>
            <person name="Soares F."/>
            <person name="Portugal A."/>
        </authorList>
    </citation>
    <scope>NUCLEOTIDE SEQUENCE</scope>
    <source>
        <strain evidence="2">A</strain>
    </source>
</reference>
<dbReference type="NCBIfam" id="NF033580">
    <property type="entry name" value="transpos_IS5_3"/>
    <property type="match status" value="1"/>
</dbReference>
<keyword evidence="3" id="KW-1185">Reference proteome</keyword>
<name>A0A8J7Z4R9_9CYAN</name>
<accession>A0A8J7Z4R9</accession>
<organism evidence="2 3">
    <name type="scientific">Myxacorys almedinensis A</name>
    <dbReference type="NCBI Taxonomy" id="2690445"/>
    <lineage>
        <taxon>Bacteria</taxon>
        <taxon>Bacillati</taxon>
        <taxon>Cyanobacteriota</taxon>
        <taxon>Cyanophyceae</taxon>
        <taxon>Leptolyngbyales</taxon>
        <taxon>Leptolyngbyaceae</taxon>
        <taxon>Myxacorys</taxon>
        <taxon>Myxacorys almedinensis</taxon>
    </lineage>
</organism>
<proteinExistence type="predicted"/>
<dbReference type="InterPro" id="IPR025668">
    <property type="entry name" value="Tnp_DDE_dom"/>
</dbReference>
<gene>
    <name evidence="2" type="ORF">GS601_22285</name>
</gene>
<dbReference type="Pfam" id="PF13586">
    <property type="entry name" value="DDE_Tnp_1_2"/>
    <property type="match status" value="1"/>
</dbReference>
<dbReference type="PANTHER" id="PTHR30007">
    <property type="entry name" value="PHP DOMAIN PROTEIN"/>
    <property type="match status" value="1"/>
</dbReference>
<protein>
    <submittedName>
        <fullName evidence="2">IS5 family transposase</fullName>
    </submittedName>
</protein>
<sequence>IPIAIVIDGANRHDMKLTEATLAAQRIVPEDCPQGAPRNICLDKGYDYDEVRQIIKAWGYIGHIPPRDEGQRIIHAMPNYRARRWVVERTHAWMNRFRRVLIRWEKKPEHYLAMLQLSCACIVVRAIQVFG</sequence>
<evidence type="ECO:0000313" key="3">
    <source>
        <dbReference type="Proteomes" id="UP000646053"/>
    </source>
</evidence>
<dbReference type="PANTHER" id="PTHR30007:SF0">
    <property type="entry name" value="TRANSPOSASE"/>
    <property type="match status" value="1"/>
</dbReference>
<evidence type="ECO:0000259" key="1">
    <source>
        <dbReference type="Pfam" id="PF13586"/>
    </source>
</evidence>
<dbReference type="EMBL" id="WVIE01000050">
    <property type="protein sequence ID" value="NDJ19972.1"/>
    <property type="molecule type" value="Genomic_DNA"/>
</dbReference>
<evidence type="ECO:0000313" key="2">
    <source>
        <dbReference type="EMBL" id="NDJ19972.1"/>
    </source>
</evidence>
<dbReference type="RefSeq" id="WP_162425493.1">
    <property type="nucleotide sequence ID" value="NZ_WVIE01000050.1"/>
</dbReference>
<feature type="non-terminal residue" evidence="2">
    <location>
        <position position="1"/>
    </location>
</feature>
<dbReference type="Proteomes" id="UP000646053">
    <property type="component" value="Unassembled WGS sequence"/>
</dbReference>